<name>K0TNX5_THAOC</name>
<feature type="region of interest" description="Disordered" evidence="4">
    <location>
        <begin position="490"/>
        <end position="515"/>
    </location>
</feature>
<dbReference type="Pfam" id="PF04615">
    <property type="entry name" value="Utp14"/>
    <property type="match status" value="1"/>
</dbReference>
<feature type="compositionally biased region" description="Low complexity" evidence="4">
    <location>
        <begin position="107"/>
        <end position="121"/>
    </location>
</feature>
<evidence type="ECO:0000256" key="2">
    <source>
        <dbReference type="ARBA" id="ARBA00022553"/>
    </source>
</evidence>
<protein>
    <recommendedName>
        <fullName evidence="7">U3 small nucleolar RNA-associated protein 14</fullName>
    </recommendedName>
</protein>
<keyword evidence="6" id="KW-1185">Reference proteome</keyword>
<dbReference type="eggNOG" id="KOG2172">
    <property type="taxonomic scope" value="Eukaryota"/>
</dbReference>
<proteinExistence type="predicted"/>
<dbReference type="EMBL" id="AGNL01000815">
    <property type="protein sequence ID" value="EJK77481.1"/>
    <property type="molecule type" value="Genomic_DNA"/>
</dbReference>
<feature type="region of interest" description="Disordered" evidence="4">
    <location>
        <begin position="630"/>
        <end position="761"/>
    </location>
</feature>
<dbReference type="PANTHER" id="PTHR14150:SF12">
    <property type="entry name" value="U3 SMALL NUCLEOLAR RNA-ASSOCIATED PROTEIN 14 HOMOLOG A"/>
    <property type="match status" value="1"/>
</dbReference>
<feature type="compositionally biased region" description="Low complexity" evidence="4">
    <location>
        <begin position="714"/>
        <end position="723"/>
    </location>
</feature>
<dbReference type="Proteomes" id="UP000266841">
    <property type="component" value="Unassembled WGS sequence"/>
</dbReference>
<comment type="caution">
    <text evidence="5">The sequence shown here is derived from an EMBL/GenBank/DDBJ whole genome shotgun (WGS) entry which is preliminary data.</text>
</comment>
<dbReference type="OMA" id="QVIEPMD"/>
<feature type="compositionally biased region" description="Acidic residues" evidence="4">
    <location>
        <begin position="52"/>
        <end position="61"/>
    </location>
</feature>
<feature type="compositionally biased region" description="Basic and acidic residues" evidence="4">
    <location>
        <begin position="583"/>
        <end position="595"/>
    </location>
</feature>
<evidence type="ECO:0008006" key="7">
    <source>
        <dbReference type="Google" id="ProtNLM"/>
    </source>
</evidence>
<evidence type="ECO:0000256" key="3">
    <source>
        <dbReference type="ARBA" id="ARBA00023242"/>
    </source>
</evidence>
<feature type="compositionally biased region" description="Basic and acidic residues" evidence="4">
    <location>
        <begin position="561"/>
        <end position="576"/>
    </location>
</feature>
<comment type="subcellular location">
    <subcellularLocation>
        <location evidence="1">Nucleus</location>
        <location evidence="1">Nucleolus</location>
    </subcellularLocation>
</comment>
<accession>K0TNX5</accession>
<feature type="compositionally biased region" description="Basic and acidic residues" evidence="4">
    <location>
        <begin position="91"/>
        <end position="106"/>
    </location>
</feature>
<feature type="compositionally biased region" description="Basic and acidic residues" evidence="4">
    <location>
        <begin position="651"/>
        <end position="666"/>
    </location>
</feature>
<feature type="compositionally biased region" description="Acidic residues" evidence="4">
    <location>
        <begin position="19"/>
        <end position="38"/>
    </location>
</feature>
<evidence type="ECO:0000256" key="1">
    <source>
        <dbReference type="ARBA" id="ARBA00004604"/>
    </source>
</evidence>
<dbReference type="InterPro" id="IPR006709">
    <property type="entry name" value="SSU_processome_Utp14"/>
</dbReference>
<feature type="region of interest" description="Disordered" evidence="4">
    <location>
        <begin position="414"/>
        <end position="441"/>
    </location>
</feature>
<dbReference type="GO" id="GO:0006364">
    <property type="term" value="P:rRNA processing"/>
    <property type="evidence" value="ECO:0007669"/>
    <property type="project" value="InterPro"/>
</dbReference>
<feature type="region of interest" description="Disordered" evidence="4">
    <location>
        <begin position="1"/>
        <end position="125"/>
    </location>
</feature>
<dbReference type="GO" id="GO:0032040">
    <property type="term" value="C:small-subunit processome"/>
    <property type="evidence" value="ECO:0007669"/>
    <property type="project" value="InterPro"/>
</dbReference>
<keyword evidence="2" id="KW-0597">Phosphoprotein</keyword>
<organism evidence="5 6">
    <name type="scientific">Thalassiosira oceanica</name>
    <name type="common">Marine diatom</name>
    <dbReference type="NCBI Taxonomy" id="159749"/>
    <lineage>
        <taxon>Eukaryota</taxon>
        <taxon>Sar</taxon>
        <taxon>Stramenopiles</taxon>
        <taxon>Ochrophyta</taxon>
        <taxon>Bacillariophyta</taxon>
        <taxon>Coscinodiscophyceae</taxon>
        <taxon>Thalassiosirophycidae</taxon>
        <taxon>Thalassiosirales</taxon>
        <taxon>Thalassiosiraceae</taxon>
        <taxon>Thalassiosira</taxon>
    </lineage>
</organism>
<reference evidence="5 6" key="1">
    <citation type="journal article" date="2012" name="Genome Biol.">
        <title>Genome and low-iron response of an oceanic diatom adapted to chronic iron limitation.</title>
        <authorList>
            <person name="Lommer M."/>
            <person name="Specht M."/>
            <person name="Roy A.S."/>
            <person name="Kraemer L."/>
            <person name="Andreson R."/>
            <person name="Gutowska M.A."/>
            <person name="Wolf J."/>
            <person name="Bergner S.V."/>
            <person name="Schilhabel M.B."/>
            <person name="Klostermeier U.C."/>
            <person name="Beiko R.G."/>
            <person name="Rosenstiel P."/>
            <person name="Hippler M."/>
            <person name="Laroche J."/>
        </authorList>
    </citation>
    <scope>NUCLEOTIDE SEQUENCE [LARGE SCALE GENOMIC DNA]</scope>
    <source>
        <strain evidence="5 6">CCMP1005</strain>
    </source>
</reference>
<feature type="region of interest" description="Disordered" evidence="4">
    <location>
        <begin position="548"/>
        <end position="617"/>
    </location>
</feature>
<dbReference type="AlphaFoldDB" id="K0TNX5"/>
<dbReference type="OrthoDB" id="277439at2759"/>
<dbReference type="PANTHER" id="PTHR14150">
    <property type="entry name" value="U3 SMALL NUCLEOLAR RNA-ASSOCIATED PROTEIN 14"/>
    <property type="match status" value="1"/>
</dbReference>
<evidence type="ECO:0000313" key="6">
    <source>
        <dbReference type="Proteomes" id="UP000266841"/>
    </source>
</evidence>
<evidence type="ECO:0000313" key="5">
    <source>
        <dbReference type="EMBL" id="EJK77481.1"/>
    </source>
</evidence>
<feature type="compositionally biased region" description="Basic and acidic residues" evidence="4">
    <location>
        <begin position="750"/>
        <end position="761"/>
    </location>
</feature>
<keyword evidence="3" id="KW-0539">Nucleus</keyword>
<sequence length="838" mass="94036">MSGSKRQPRLVEGSSHIDESDDSSIDEDEAFNSEDEDLYGNFFVNKKKNGDDSDGEGSDYSDSEKDWAGSTDGESDEENDGGAYMLNLLDNLDKQVPDVDKKEDKNSSGFLSTTSSSLSTGKEPKLTLDSLMGGIADTAGFASVQKSLRTLSGGADKDGKRKLETAQVPVSRVVSERASRKVNYQATSEDVTGWREAVYEQRNAETLDFRTNKGGTSCNRVTRDTLVEKFEATTDFEKEIQQALTQAGMQDERALKKRERARLIKEGQLNEDDWSDSEEPADDLGANRITIEEYKKRHGELAKVRALMFAEEQKNHRINKIKSKKYRKIRKRQQERAKDAENEAALMEDPSLEMQRIEQEEMNRMKERMSLQHRNTSKWARRILRRGAKMDVEERKALSLQIAKGEELRRKVMGEGYDGNGSSESETEEDLIEKARNILKDDEDVDVDAQETNKKGLFQLEFMKRGLQKQRARAKEEARQLLEELEANAAENYSSVSEDDEGGSEIAAPPRKTKVASAAEVEMVLPDGKLVASKLQFGNADRFTVSCNADDKSEITFGTTTEKRQTQDEDGHETSGTKKKRQRTNDKGTSEKLNEENPWIAANPSRSKKARAKAAAAVVNVHDAASMLVGEKSAETASTHNAPPAPSTSTVDEKSVQEDKTKKRVAEQTQEELVRNAFSAPVDLEAEEEFEKEKARMKDRDDPTRKQKEDTFVSGWGSWAGAGAPPPNKKPRKLPPKLQPPARKPQGAPKRRDDGKKHVIINEKRLKKTAKFQLSEIPYPYRSRAEYERAISGNIGQEWNTINGTKEMTRPAVLVRAGKIIQPIMKKSKQQRRGPAKF</sequence>
<feature type="compositionally biased region" description="Basic and acidic residues" evidence="4">
    <location>
        <begin position="691"/>
        <end position="711"/>
    </location>
</feature>
<evidence type="ECO:0000256" key="4">
    <source>
        <dbReference type="SAM" id="MobiDB-lite"/>
    </source>
</evidence>
<gene>
    <name evidence="5" type="ORF">THAOC_00688</name>
</gene>